<gene>
    <name evidence="2" type="ORF">FOZ62_023351</name>
</gene>
<evidence type="ECO:0000313" key="3">
    <source>
        <dbReference type="Proteomes" id="UP000574390"/>
    </source>
</evidence>
<protein>
    <submittedName>
        <fullName evidence="2">Uncharacterized protein</fullName>
    </submittedName>
</protein>
<evidence type="ECO:0000256" key="1">
    <source>
        <dbReference type="SAM" id="MobiDB-lite"/>
    </source>
</evidence>
<feature type="compositionally biased region" description="Polar residues" evidence="1">
    <location>
        <begin position="9"/>
        <end position="20"/>
    </location>
</feature>
<comment type="caution">
    <text evidence="2">The sequence shown here is derived from an EMBL/GenBank/DDBJ whole genome shotgun (WGS) entry which is preliminary data.</text>
</comment>
<dbReference type="Proteomes" id="UP000574390">
    <property type="component" value="Unassembled WGS sequence"/>
</dbReference>
<dbReference type="AlphaFoldDB" id="A0A7J6SG03"/>
<feature type="region of interest" description="Disordered" evidence="1">
    <location>
        <begin position="1"/>
        <end position="30"/>
    </location>
</feature>
<evidence type="ECO:0000313" key="2">
    <source>
        <dbReference type="EMBL" id="KAF4731924.1"/>
    </source>
</evidence>
<organism evidence="2 3">
    <name type="scientific">Perkinsus olseni</name>
    <name type="common">Perkinsus atlanticus</name>
    <dbReference type="NCBI Taxonomy" id="32597"/>
    <lineage>
        <taxon>Eukaryota</taxon>
        <taxon>Sar</taxon>
        <taxon>Alveolata</taxon>
        <taxon>Perkinsozoa</taxon>
        <taxon>Perkinsea</taxon>
        <taxon>Perkinsida</taxon>
        <taxon>Perkinsidae</taxon>
        <taxon>Perkinsus</taxon>
    </lineage>
</organism>
<name>A0A7J6SG03_PEROL</name>
<proteinExistence type="predicted"/>
<accession>A0A7J6SG03</accession>
<sequence>LEVGAAPSSVGTIETDNSKNGDGVLYPDSDDTDGDAYGTLDGYYFSANGSLPKSFTVSGVERVTMNAAVENANPPMMSITFDNNDKTSSHPNRVTTGQLIVNPDDSINHQCFTFDTFSMISKPKAFLKALADIAANEEGSSNNKALTLKDVKMCLHPRYGHPSTIMFGKDTTVELSRSGGRRTASIPQIIGYYQGVSEHGLQIQMIVEKKVDDDDAGLLQCKLRMGKDKDGIIEHTKPLVMVKEESMTMIKGQQHRPCYSISLNMAVDVVSLMGLGIVADQFFLCFRQSYALFKCGVPSDDDYFKLYIAHIQRQYLKYVAGLEVDIADLDSDEVRVVIRFAKGNDNYIESEE</sequence>
<feature type="non-terminal residue" evidence="2">
    <location>
        <position position="1"/>
    </location>
</feature>
<reference evidence="2 3" key="1">
    <citation type="submission" date="2020-04" db="EMBL/GenBank/DDBJ databases">
        <title>Perkinsus olseni comparative genomics.</title>
        <authorList>
            <person name="Bogema D.R."/>
        </authorList>
    </citation>
    <scope>NUCLEOTIDE SEQUENCE [LARGE SCALE GENOMIC DNA]</scope>
    <source>
        <strain evidence="2">ATCC PRA-205</strain>
    </source>
</reference>
<dbReference type="EMBL" id="JABANM010014911">
    <property type="protein sequence ID" value="KAF4731924.1"/>
    <property type="molecule type" value="Genomic_DNA"/>
</dbReference>
<feature type="non-terminal residue" evidence="2">
    <location>
        <position position="352"/>
    </location>
</feature>